<evidence type="ECO:0000256" key="2">
    <source>
        <dbReference type="SAM" id="SignalP"/>
    </source>
</evidence>
<accession>N0E1V1</accession>
<dbReference type="Proteomes" id="UP000013167">
    <property type="component" value="Unassembled WGS sequence"/>
</dbReference>
<dbReference type="AlphaFoldDB" id="N0E1V1"/>
<keyword evidence="4" id="KW-1185">Reference proteome</keyword>
<evidence type="ECO:0000313" key="4">
    <source>
        <dbReference type="Proteomes" id="UP000013167"/>
    </source>
</evidence>
<dbReference type="EMBL" id="CAIZ01000028">
    <property type="protein sequence ID" value="CCH68894.1"/>
    <property type="molecule type" value="Genomic_DNA"/>
</dbReference>
<evidence type="ECO:0000313" key="3">
    <source>
        <dbReference type="EMBL" id="CCH68894.1"/>
    </source>
</evidence>
<protein>
    <submittedName>
        <fullName evidence="3">Uncharacterized protein</fullName>
    </submittedName>
</protein>
<sequence>MRSVRSWCRPALFFLVGMVLVLAGADDPDAQKRSVDSALSQLREDLHDTEAGLAAAYLALKETEAKIPGAQAALTAAEGQLAAARRCPGRSRPQTCPGEREEGRGPTGRHQ</sequence>
<feature type="chain" id="PRO_5004106681" evidence="2">
    <location>
        <begin position="26"/>
        <end position="111"/>
    </location>
</feature>
<organism evidence="3 4">
    <name type="scientific">Phycicoccus elongatus Lp2</name>
    <dbReference type="NCBI Taxonomy" id="1193181"/>
    <lineage>
        <taxon>Bacteria</taxon>
        <taxon>Bacillati</taxon>
        <taxon>Actinomycetota</taxon>
        <taxon>Actinomycetes</taxon>
        <taxon>Micrococcales</taxon>
        <taxon>Intrasporangiaceae</taxon>
        <taxon>Phycicoccus</taxon>
    </lineage>
</organism>
<feature type="region of interest" description="Disordered" evidence="1">
    <location>
        <begin position="82"/>
        <end position="111"/>
    </location>
</feature>
<dbReference type="HOGENOM" id="CLU_2157153_0_0_11"/>
<proteinExistence type="predicted"/>
<comment type="caution">
    <text evidence="3">The sequence shown here is derived from an EMBL/GenBank/DDBJ whole genome shotgun (WGS) entry which is preliminary data.</text>
</comment>
<evidence type="ECO:0000256" key="1">
    <source>
        <dbReference type="SAM" id="MobiDB-lite"/>
    </source>
</evidence>
<dbReference type="STRING" id="1193181.BN10_1230002"/>
<name>N0E1V1_9MICO</name>
<feature type="signal peptide" evidence="2">
    <location>
        <begin position="1"/>
        <end position="25"/>
    </location>
</feature>
<reference evidence="3 4" key="1">
    <citation type="journal article" date="2013" name="ISME J.">
        <title>A metabolic model for members of the genus Tetrasphaera involved in enhanced biological phosphorus removal.</title>
        <authorList>
            <person name="Kristiansen R."/>
            <person name="Nguyen H.T.T."/>
            <person name="Saunders A.M."/>
            <person name="Nielsen J.L."/>
            <person name="Wimmer R."/>
            <person name="Le V.Q."/>
            <person name="McIlroy S.J."/>
            <person name="Petrovski S."/>
            <person name="Seviour R.J."/>
            <person name="Calteau A."/>
            <person name="Nielsen K.L."/>
            <person name="Nielsen P.H."/>
        </authorList>
    </citation>
    <scope>NUCLEOTIDE SEQUENCE [LARGE SCALE GENOMIC DNA]</scope>
    <source>
        <strain evidence="3 4">Lp2</strain>
    </source>
</reference>
<keyword evidence="2" id="KW-0732">Signal</keyword>
<dbReference type="RefSeq" id="WP_010851748.1">
    <property type="nucleotide sequence ID" value="NZ_HF570956.1"/>
</dbReference>
<gene>
    <name evidence="3" type="ORF">BN10_1230002</name>
</gene>